<evidence type="ECO:0000256" key="1">
    <source>
        <dbReference type="SAM" id="SignalP"/>
    </source>
</evidence>
<dbReference type="InterPro" id="IPR036058">
    <property type="entry name" value="Kazal_dom_sf"/>
</dbReference>
<name>A0A9N8L570_CHRIL</name>
<keyword evidence="1" id="KW-0732">Signal</keyword>
<evidence type="ECO:0000259" key="2">
    <source>
        <dbReference type="PROSITE" id="PS51465"/>
    </source>
</evidence>
<organism evidence="3 4">
    <name type="scientific">Chrysodeixis includens</name>
    <name type="common">Soybean looper</name>
    <name type="synonym">Pseudoplusia includens</name>
    <dbReference type="NCBI Taxonomy" id="689277"/>
    <lineage>
        <taxon>Eukaryota</taxon>
        <taxon>Metazoa</taxon>
        <taxon>Ecdysozoa</taxon>
        <taxon>Arthropoda</taxon>
        <taxon>Hexapoda</taxon>
        <taxon>Insecta</taxon>
        <taxon>Pterygota</taxon>
        <taxon>Neoptera</taxon>
        <taxon>Endopterygota</taxon>
        <taxon>Lepidoptera</taxon>
        <taxon>Glossata</taxon>
        <taxon>Ditrysia</taxon>
        <taxon>Noctuoidea</taxon>
        <taxon>Noctuidae</taxon>
        <taxon>Plusiinae</taxon>
        <taxon>Chrysodeixis</taxon>
    </lineage>
</organism>
<dbReference type="InterPro" id="IPR002350">
    <property type="entry name" value="Kazal_dom"/>
</dbReference>
<dbReference type="CDD" id="cd00104">
    <property type="entry name" value="KAZAL_FS"/>
    <property type="match status" value="1"/>
</dbReference>
<proteinExistence type="predicted"/>
<dbReference type="Gene3D" id="3.30.60.30">
    <property type="match status" value="1"/>
</dbReference>
<feature type="chain" id="PRO_5040254585" description="Kazal-like domain-containing protein" evidence="1">
    <location>
        <begin position="24"/>
        <end position="78"/>
    </location>
</feature>
<dbReference type="PANTHER" id="PTHR21131:SF0">
    <property type="entry name" value="GEO10195P1-RELATED"/>
    <property type="match status" value="1"/>
</dbReference>
<dbReference type="PROSITE" id="PS00282">
    <property type="entry name" value="KAZAL_1"/>
    <property type="match status" value="1"/>
</dbReference>
<keyword evidence="4" id="KW-1185">Reference proteome</keyword>
<dbReference type="OrthoDB" id="328123at2759"/>
<feature type="domain" description="Kazal-like" evidence="2">
    <location>
        <begin position="26"/>
        <end position="70"/>
    </location>
</feature>
<dbReference type="SUPFAM" id="SSF100895">
    <property type="entry name" value="Kazal-type serine protease inhibitors"/>
    <property type="match status" value="1"/>
</dbReference>
<dbReference type="EMBL" id="LR824026">
    <property type="protein sequence ID" value="CAD0205018.1"/>
    <property type="molecule type" value="Genomic_DNA"/>
</dbReference>
<evidence type="ECO:0000313" key="3">
    <source>
        <dbReference type="EMBL" id="CAD0205018.1"/>
    </source>
</evidence>
<dbReference type="PROSITE" id="PS51465">
    <property type="entry name" value="KAZAL_2"/>
    <property type="match status" value="1"/>
</dbReference>
<dbReference type="Proteomes" id="UP001154114">
    <property type="component" value="Chromosome 23"/>
</dbReference>
<dbReference type="InterPro" id="IPR053265">
    <property type="entry name" value="Serpin"/>
</dbReference>
<sequence length="78" mass="8322">MDSRECAVFTVLLVVAGAMLTSATSPQKLDICACTYELAPACGVDGKTYSNSCTMRCSGVQMAHLGSCDMMTLEMRDE</sequence>
<dbReference type="SMART" id="SM00280">
    <property type="entry name" value="KAZAL"/>
    <property type="match status" value="1"/>
</dbReference>
<evidence type="ECO:0000313" key="4">
    <source>
        <dbReference type="Proteomes" id="UP001154114"/>
    </source>
</evidence>
<accession>A0A9N8L570</accession>
<dbReference type="Pfam" id="PF00050">
    <property type="entry name" value="Kazal_1"/>
    <property type="match status" value="1"/>
</dbReference>
<protein>
    <recommendedName>
        <fullName evidence="2">Kazal-like domain-containing protein</fullName>
    </recommendedName>
</protein>
<dbReference type="AlphaFoldDB" id="A0A9N8L570"/>
<reference evidence="3" key="1">
    <citation type="submission" date="2021-12" db="EMBL/GenBank/DDBJ databases">
        <authorList>
            <person name="King R."/>
        </authorList>
    </citation>
    <scope>NUCLEOTIDE SEQUENCE</scope>
</reference>
<dbReference type="PANTHER" id="PTHR21131">
    <property type="entry name" value="SERINE-TYPE ENDOPEPTIDASE INHIBITOR"/>
    <property type="match status" value="1"/>
</dbReference>
<gene>
    <name evidence="3" type="ORF">CINC_LOCUS7322</name>
</gene>
<feature type="signal peptide" evidence="1">
    <location>
        <begin position="1"/>
        <end position="23"/>
    </location>
</feature>